<accession>A0A1F5WUZ9</accession>
<dbReference type="EMBL" id="MFHI01000001">
    <property type="protein sequence ID" value="OGF79472.1"/>
    <property type="molecule type" value="Genomic_DNA"/>
</dbReference>
<proteinExistence type="predicted"/>
<organism evidence="1 2">
    <name type="scientific">Candidatus Giovannonibacteria bacterium RIFCSPHIGHO2_02_43_13</name>
    <dbReference type="NCBI Taxonomy" id="1798330"/>
    <lineage>
        <taxon>Bacteria</taxon>
        <taxon>Candidatus Giovannoniibacteriota</taxon>
    </lineage>
</organism>
<comment type="caution">
    <text evidence="1">The sequence shown here is derived from an EMBL/GenBank/DDBJ whole genome shotgun (WGS) entry which is preliminary data.</text>
</comment>
<evidence type="ECO:0000313" key="1">
    <source>
        <dbReference type="EMBL" id="OGF79472.1"/>
    </source>
</evidence>
<gene>
    <name evidence="1" type="ORF">A2W54_02290</name>
</gene>
<evidence type="ECO:0000313" key="2">
    <source>
        <dbReference type="Proteomes" id="UP000178425"/>
    </source>
</evidence>
<name>A0A1F5WUZ9_9BACT</name>
<dbReference type="Proteomes" id="UP000178425">
    <property type="component" value="Unassembled WGS sequence"/>
</dbReference>
<protein>
    <submittedName>
        <fullName evidence="1">Uncharacterized protein</fullName>
    </submittedName>
</protein>
<reference evidence="1 2" key="1">
    <citation type="journal article" date="2016" name="Nat. Commun.">
        <title>Thousands of microbial genomes shed light on interconnected biogeochemical processes in an aquifer system.</title>
        <authorList>
            <person name="Anantharaman K."/>
            <person name="Brown C.T."/>
            <person name="Hug L.A."/>
            <person name="Sharon I."/>
            <person name="Castelle C.J."/>
            <person name="Probst A.J."/>
            <person name="Thomas B.C."/>
            <person name="Singh A."/>
            <person name="Wilkins M.J."/>
            <person name="Karaoz U."/>
            <person name="Brodie E.L."/>
            <person name="Williams K.H."/>
            <person name="Hubbard S.S."/>
            <person name="Banfield J.F."/>
        </authorList>
    </citation>
    <scope>NUCLEOTIDE SEQUENCE [LARGE SCALE GENOMIC DNA]</scope>
</reference>
<dbReference type="AlphaFoldDB" id="A0A1F5WUZ9"/>
<sequence>MRRPGFLSEQKEIPSTAQKQKLPSLPVAVFVLCRCNGRDLNRVLTDNILYDRNLFRSYHRSGDMFYRNLLGMVIVLSLVAGCNPEDKQEASKIELGREIGLNYELHSGYLVDVVVKNADILKSKYVELKYGDVCQVVSNGSYGLPLGFYRDEVLVVYTAAYNKDFESEAYQRQRNRYGINLCTTGTLFFVGKAQFAKLVEANDLAVKARTDKELKAALERLAIKEILTVAKEKGFLKATSKK</sequence>